<dbReference type="GO" id="GO:0034457">
    <property type="term" value="C:Mpp10 complex"/>
    <property type="evidence" value="ECO:0007669"/>
    <property type="project" value="TreeGrafter"/>
</dbReference>
<dbReference type="VEuPathDB" id="TriTrypDB:BSAL_05820"/>
<evidence type="ECO:0000259" key="4">
    <source>
        <dbReference type="SMART" id="SM01390"/>
    </source>
</evidence>
<proteinExistence type="inferred from homology"/>
<evidence type="ECO:0000313" key="5">
    <source>
        <dbReference type="EMBL" id="CUG77999.1"/>
    </source>
</evidence>
<protein>
    <submittedName>
        <fullName evidence="5">U3 small nucleolar ribonucleoprotein protein, putative</fullName>
    </submittedName>
</protein>
<reference evidence="6" key="1">
    <citation type="submission" date="2015-09" db="EMBL/GenBank/DDBJ databases">
        <authorList>
            <consortium name="Pathogen Informatics"/>
        </authorList>
    </citation>
    <scope>NUCLEOTIDE SEQUENCE [LARGE SCALE GENOMIC DNA]</scope>
    <source>
        <strain evidence="6">Lake Konstanz</strain>
    </source>
</reference>
<dbReference type="PANTHER" id="PTHR11831">
    <property type="entry name" value="30S 40S RIBOSOMAL PROTEIN"/>
    <property type="match status" value="1"/>
</dbReference>
<keyword evidence="2" id="KW-0694">RNA-binding</keyword>
<feature type="domain" description="Small ribosomal subunit protein uS4 N-terminal" evidence="4">
    <location>
        <begin position="52"/>
        <end position="154"/>
    </location>
</feature>
<dbReference type="InterPro" id="IPR022801">
    <property type="entry name" value="Ribosomal_uS4"/>
</dbReference>
<dbReference type="GO" id="GO:0030515">
    <property type="term" value="F:snoRNA binding"/>
    <property type="evidence" value="ECO:0007669"/>
    <property type="project" value="TreeGrafter"/>
</dbReference>
<evidence type="ECO:0000256" key="3">
    <source>
        <dbReference type="ARBA" id="ARBA00023274"/>
    </source>
</evidence>
<dbReference type="SMART" id="SM01390">
    <property type="entry name" value="Ribosomal_S4"/>
    <property type="match status" value="1"/>
</dbReference>
<keyword evidence="6" id="KW-1185">Reference proteome</keyword>
<dbReference type="GO" id="GO:0006364">
    <property type="term" value="P:rRNA processing"/>
    <property type="evidence" value="ECO:0007669"/>
    <property type="project" value="TreeGrafter"/>
</dbReference>
<dbReference type="SUPFAM" id="SSF55174">
    <property type="entry name" value="Alpha-L RNA-binding motif"/>
    <property type="match status" value="1"/>
</dbReference>
<dbReference type="Proteomes" id="UP000051952">
    <property type="component" value="Unassembled WGS sequence"/>
</dbReference>
<dbReference type="Pfam" id="PF00163">
    <property type="entry name" value="Ribosomal_S4"/>
    <property type="match status" value="1"/>
</dbReference>
<evidence type="ECO:0000313" key="6">
    <source>
        <dbReference type="Proteomes" id="UP000051952"/>
    </source>
</evidence>
<dbReference type="GO" id="GO:0019843">
    <property type="term" value="F:rRNA binding"/>
    <property type="evidence" value="ECO:0007669"/>
    <property type="project" value="InterPro"/>
</dbReference>
<accession>A0A0S4J7A8</accession>
<dbReference type="GO" id="GO:0032040">
    <property type="term" value="C:small-subunit processome"/>
    <property type="evidence" value="ECO:0007669"/>
    <property type="project" value="TreeGrafter"/>
</dbReference>
<comment type="similarity">
    <text evidence="1">Belongs to the universal ribosomal protein uS4 family.</text>
</comment>
<dbReference type="OMA" id="FRIKHEQ"/>
<dbReference type="GO" id="GO:0042274">
    <property type="term" value="P:ribosomal small subunit biogenesis"/>
    <property type="evidence" value="ECO:0007669"/>
    <property type="project" value="TreeGrafter"/>
</dbReference>
<organism evidence="5 6">
    <name type="scientific">Bodo saltans</name>
    <name type="common">Flagellated protozoan</name>
    <dbReference type="NCBI Taxonomy" id="75058"/>
    <lineage>
        <taxon>Eukaryota</taxon>
        <taxon>Discoba</taxon>
        <taxon>Euglenozoa</taxon>
        <taxon>Kinetoplastea</taxon>
        <taxon>Metakinetoplastina</taxon>
        <taxon>Eubodonida</taxon>
        <taxon>Bodonidae</taxon>
        <taxon>Bodo</taxon>
    </lineage>
</organism>
<evidence type="ECO:0000256" key="1">
    <source>
        <dbReference type="ARBA" id="ARBA00007465"/>
    </source>
</evidence>
<dbReference type="InterPro" id="IPR001912">
    <property type="entry name" value="Ribosomal_uS4_N"/>
</dbReference>
<dbReference type="AlphaFoldDB" id="A0A0S4J7A8"/>
<sequence>MVRESTAVGISASKVRMSKDALKEQATTVKRSKNSLFTRKSEISAGNPIHRQLKYHEKKLLRKHDFMQYPQDNWHEPYCITKYHLEDREDYRRYLRLVGLIRQLMTHLRYLPAESKIRIQITQQLMDKTYEMGLIQERLGLAEIDKIGVEAFCKRRLPTLVRDAKMAPNCRLAAETIHHGHVRVGTTQIRDSAFLVPRSMSDYISWMPGSKIKNHVDSFNAKRDDFE</sequence>
<dbReference type="EMBL" id="CYKH01001014">
    <property type="protein sequence ID" value="CUG77999.1"/>
    <property type="molecule type" value="Genomic_DNA"/>
</dbReference>
<dbReference type="PANTHER" id="PTHR11831:SF1">
    <property type="entry name" value="U3 SMALL NUCLEOLAR RIBONUCLEOPROTEIN PROTEIN IMP3"/>
    <property type="match status" value="1"/>
</dbReference>
<dbReference type="OrthoDB" id="10248812at2759"/>
<evidence type="ECO:0000256" key="2">
    <source>
        <dbReference type="ARBA" id="ARBA00022884"/>
    </source>
</evidence>
<gene>
    <name evidence="5" type="ORF">BSAL_05820</name>
</gene>
<name>A0A0S4J7A8_BODSA</name>
<keyword evidence="3 5" id="KW-0687">Ribonucleoprotein</keyword>